<dbReference type="EMBL" id="SKBM01000027">
    <property type="protein sequence ID" value="TCZ55416.1"/>
    <property type="molecule type" value="Genomic_DNA"/>
</dbReference>
<comment type="caution">
    <text evidence="2">The sequence shown here is derived from an EMBL/GenBank/DDBJ whole genome shotgun (WGS) entry which is preliminary data.</text>
</comment>
<dbReference type="InterPro" id="IPR018511">
    <property type="entry name" value="Hemolysin-typ_Ca-bd_CS"/>
</dbReference>
<dbReference type="Gene3D" id="3.40.33.10">
    <property type="entry name" value="CAP"/>
    <property type="match status" value="1"/>
</dbReference>
<dbReference type="Proteomes" id="UP000295023">
    <property type="component" value="Unassembled WGS sequence"/>
</dbReference>
<reference evidence="2 3" key="1">
    <citation type="submission" date="2019-03" db="EMBL/GenBank/DDBJ databases">
        <title>Paracraurococcus aquatilis NE82 genome sequence.</title>
        <authorList>
            <person name="Zhao Y."/>
            <person name="Du Z."/>
        </authorList>
    </citation>
    <scope>NUCLEOTIDE SEQUENCE [LARGE SCALE GENOMIC DNA]</scope>
    <source>
        <strain evidence="2 3">NE82</strain>
    </source>
</reference>
<sequence>MAQPTAYEQYFLELVNRARLDPAAEAARQGIGLNDGLAAGTIGTAAKQPLAFNALLNDAADAHGAWMLATDTFSHTGANGSSPGDRMEDAGYAFTGSWSWGENISISWGGTQALTQAAIDKFHAGLFRSAGHRENIEDDTFREIGIGVQSGEYQGSNGLTATEDFARSGSQPFLLGVAFDDRDGDHVYDVGEGLGGVGIDIRAATGQTWHLTSWSAGGWQQQLPAGSYSVTFSGGGLAAPVTKTAVLGTMNVKLDLDSDVSTGPAPLVGTTGADTLAGGTLSELIQGLAGNDRLRGGGGNDSIEGGAGNDQLYGEAGDDRLVGGAGADTLSGGAGADRFVYAGTGDAGDAITDFSAAGGDRLDLTAIFAAGPDAGQALLDGGHVRFVQMSYGVRVQVDADGGADAWTTLTTLNGLKATALGADILIA</sequence>
<dbReference type="RefSeq" id="WP_132294582.1">
    <property type="nucleotide sequence ID" value="NZ_SKBM01000027.1"/>
</dbReference>
<gene>
    <name evidence="2" type="ORF">EXY23_21630</name>
</gene>
<organism evidence="2 3">
    <name type="scientific">Roseicella aquatilis</name>
    <dbReference type="NCBI Taxonomy" id="2527868"/>
    <lineage>
        <taxon>Bacteria</taxon>
        <taxon>Pseudomonadati</taxon>
        <taxon>Pseudomonadota</taxon>
        <taxon>Alphaproteobacteria</taxon>
        <taxon>Acetobacterales</taxon>
        <taxon>Roseomonadaceae</taxon>
        <taxon>Roseicella</taxon>
    </lineage>
</organism>
<dbReference type="NCBIfam" id="TIGR03661">
    <property type="entry name" value="T1SS_VCA0849"/>
    <property type="match status" value="1"/>
</dbReference>
<evidence type="ECO:0000259" key="1">
    <source>
        <dbReference type="Pfam" id="PF00188"/>
    </source>
</evidence>
<dbReference type="PANTHER" id="PTHR31157">
    <property type="entry name" value="SCP DOMAIN-CONTAINING PROTEIN"/>
    <property type="match status" value="1"/>
</dbReference>
<proteinExistence type="predicted"/>
<feature type="domain" description="SCP" evidence="1">
    <location>
        <begin position="12"/>
        <end position="155"/>
    </location>
</feature>
<evidence type="ECO:0000313" key="3">
    <source>
        <dbReference type="Proteomes" id="UP000295023"/>
    </source>
</evidence>
<dbReference type="InterPro" id="IPR001343">
    <property type="entry name" value="Hemolysn_Ca-bd"/>
</dbReference>
<dbReference type="PANTHER" id="PTHR31157:SF1">
    <property type="entry name" value="SCP DOMAIN-CONTAINING PROTEIN"/>
    <property type="match status" value="1"/>
</dbReference>
<dbReference type="PROSITE" id="PS00330">
    <property type="entry name" value="HEMOLYSIN_CALCIUM"/>
    <property type="match status" value="2"/>
</dbReference>
<keyword evidence="3" id="KW-1185">Reference proteome</keyword>
<dbReference type="SUPFAM" id="SSF55797">
    <property type="entry name" value="PR-1-like"/>
    <property type="match status" value="1"/>
</dbReference>
<dbReference type="Gene3D" id="2.150.10.10">
    <property type="entry name" value="Serralysin-like metalloprotease, C-terminal"/>
    <property type="match status" value="1"/>
</dbReference>
<dbReference type="Pfam" id="PF00188">
    <property type="entry name" value="CAP"/>
    <property type="match status" value="1"/>
</dbReference>
<dbReference type="SUPFAM" id="SSF51120">
    <property type="entry name" value="beta-Roll"/>
    <property type="match status" value="1"/>
</dbReference>
<dbReference type="InterPro" id="IPR011049">
    <property type="entry name" value="Serralysin-like_metalloprot_C"/>
</dbReference>
<dbReference type="InterPro" id="IPR014044">
    <property type="entry name" value="CAP_dom"/>
</dbReference>
<protein>
    <submittedName>
        <fullName evidence="2">Type I secretion C-terminal target domain-containing protein</fullName>
    </submittedName>
</protein>
<evidence type="ECO:0000313" key="2">
    <source>
        <dbReference type="EMBL" id="TCZ55416.1"/>
    </source>
</evidence>
<dbReference type="PRINTS" id="PR00313">
    <property type="entry name" value="CABNDNGRPT"/>
</dbReference>
<dbReference type="AlphaFoldDB" id="A0A4R4D551"/>
<dbReference type="Pfam" id="PF00353">
    <property type="entry name" value="HemolysinCabind"/>
    <property type="match status" value="2"/>
</dbReference>
<name>A0A4R4D551_9PROT</name>
<dbReference type="GO" id="GO:0005509">
    <property type="term" value="F:calcium ion binding"/>
    <property type="evidence" value="ECO:0007669"/>
    <property type="project" value="InterPro"/>
</dbReference>
<accession>A0A4R4D551</accession>
<dbReference type="OrthoDB" id="7681731at2"/>
<dbReference type="InterPro" id="IPR035940">
    <property type="entry name" value="CAP_sf"/>
</dbReference>
<dbReference type="CDD" id="cd05379">
    <property type="entry name" value="CAP_bacterial"/>
    <property type="match status" value="1"/>
</dbReference>
<dbReference type="InterPro" id="IPR019960">
    <property type="entry name" value="T1SS_VCA0849"/>
</dbReference>